<evidence type="ECO:0008006" key="3">
    <source>
        <dbReference type="Google" id="ProtNLM"/>
    </source>
</evidence>
<dbReference type="PROSITE" id="PS51318">
    <property type="entry name" value="TAT"/>
    <property type="match status" value="1"/>
</dbReference>
<dbReference type="EMBL" id="JACHDY010000006">
    <property type="protein sequence ID" value="MBB5318927.1"/>
    <property type="molecule type" value="Genomic_DNA"/>
</dbReference>
<dbReference type="Proteomes" id="UP000568106">
    <property type="component" value="Unassembled WGS sequence"/>
</dbReference>
<proteinExistence type="predicted"/>
<evidence type="ECO:0000313" key="2">
    <source>
        <dbReference type="Proteomes" id="UP000568106"/>
    </source>
</evidence>
<evidence type="ECO:0000313" key="1">
    <source>
        <dbReference type="EMBL" id="MBB5318927.1"/>
    </source>
</evidence>
<comment type="caution">
    <text evidence="1">The sequence shown here is derived from an EMBL/GenBank/DDBJ whole genome shotgun (WGS) entry which is preliminary data.</text>
</comment>
<gene>
    <name evidence="1" type="ORF">HDF09_003626</name>
</gene>
<keyword evidence="2" id="KW-1185">Reference proteome</keyword>
<reference evidence="1" key="1">
    <citation type="submission" date="2020-08" db="EMBL/GenBank/DDBJ databases">
        <title>Genomic Encyclopedia of Type Strains, Phase IV (KMG-V): Genome sequencing to study the core and pangenomes of soil and plant-associated prokaryotes.</title>
        <authorList>
            <person name="Whitman W."/>
        </authorList>
    </citation>
    <scope>NUCLEOTIDE SEQUENCE [LARGE SCALE GENOMIC DNA]</scope>
    <source>
        <strain evidence="1">M8UP27</strain>
    </source>
</reference>
<organism evidence="1 2">
    <name type="scientific">Tunturiibacter empetritectus</name>
    <dbReference type="NCBI Taxonomy" id="3069691"/>
    <lineage>
        <taxon>Bacteria</taxon>
        <taxon>Pseudomonadati</taxon>
        <taxon>Acidobacteriota</taxon>
        <taxon>Terriglobia</taxon>
        <taxon>Terriglobales</taxon>
        <taxon>Acidobacteriaceae</taxon>
        <taxon>Tunturiibacter</taxon>
    </lineage>
</organism>
<accession>A0A7W8MSZ9</accession>
<sequence>MTKFENLIGKSANRRAFLKTGITAAGAATIGAGLSGSGRSAFGEDQNRDRDDITKGDIAILRFLNVIEQIETDLWIQYSELGGTQDKEVSGANGGNPLYTAALSILDGDMAQYIHDNTDDEISHVAFLKAYLESKGAEAVDLSPFATIPGSTATGSTGKKRLTNLTQLTVDTSFWSSYRSITNPDVDENSPFLQAVPSLNVGRHTAIPRSDADTAGSFISSDNTTSITPHLQAIAFTAGFHFAFIEAGGTSLYPTLAQQVHNAEVLRVLLSIGPAETMHFQTWQDKAGNALPLTDVDNGPGGTGATVTFTTLSAAQGETNPESLKGDTLQANLIMPEPTHFLSKKFPPVSIIRPTSTKNSGAMATVQAFIKDGLFIGQKNPEFLRLLFELAEEADEAHRGF</sequence>
<dbReference type="AlphaFoldDB" id="A0A7W8MSZ9"/>
<protein>
    <recommendedName>
        <fullName evidence="3">Ferritin-like domain-containing protein</fullName>
    </recommendedName>
</protein>
<dbReference type="InterPro" id="IPR006311">
    <property type="entry name" value="TAT_signal"/>
</dbReference>
<name>A0A7W8MSZ9_9BACT</name>